<dbReference type="Pfam" id="PF00890">
    <property type="entry name" value="FAD_binding_2"/>
    <property type="match status" value="1"/>
</dbReference>
<keyword evidence="5 11" id="KW-0285">Flavoprotein</keyword>
<protein>
    <recommendedName>
        <fullName evidence="4 10">L-aspartate oxidase</fullName>
        <ecNumber evidence="4 10">1.4.3.16</ecNumber>
    </recommendedName>
</protein>
<dbReference type="InterPro" id="IPR005288">
    <property type="entry name" value="NadB"/>
</dbReference>
<keyword evidence="7 11" id="KW-0274">FAD</keyword>
<evidence type="ECO:0000256" key="9">
    <source>
        <dbReference type="ARBA" id="ARBA00048305"/>
    </source>
</evidence>
<sequence>MQDLNQNSKLKTDILIVGSGISGLFFAMKTAKKRPDLSIVIMTKENAQNTNTQLAQGGIAVVTDYIKDSFEQHIKDTLQSGDGLCDLEIVDMVVKQAPERLKELVEIGTSFDKNEKGEWNLGLEGGHSQHRILHHKDSSGLEIEKKLLKIIKELPNIELLENHMVLDISTEIKKNKTICTGAFFYHKKRNTIKYIRTRTIMLCTGGCGQLFENTTNPKIATGDGIAMAARTGATISDMEYIQFHPTALAAGEKNPMFLISEAVRGFGAHIVNEDGKRFLFKYDARAELATRDVVSNAINRELQSSSKNHVYLDCRHLDRNAFYNQFPVITAHCNQLGIKPEKDLIPIVPAAHYQCGGIKVDKNGTTTVQNLYAVGECARTGLHGKNRLASNSLLEALVFAHQASENVVKTISKFKFSSKILVPKFPKLPQLNDYYAFDILKKELQQLVTAFYTSENRNADLVSEQIKALNDSALSLIKPHEITIPFIEFSNMLTTSLIIIMQCKAEKKEMCKG</sequence>
<name>A0ABV6BXW1_9FLAO</name>
<dbReference type="EMBL" id="JBHLYW010000032">
    <property type="protein sequence ID" value="MFC0080250.1"/>
    <property type="molecule type" value="Genomic_DNA"/>
</dbReference>
<dbReference type="SUPFAM" id="SSF51905">
    <property type="entry name" value="FAD/NAD(P)-binding domain"/>
    <property type="match status" value="1"/>
</dbReference>
<dbReference type="InterPro" id="IPR036188">
    <property type="entry name" value="FAD/NAD-bd_sf"/>
</dbReference>
<comment type="catalytic activity">
    <reaction evidence="9">
        <text>L-aspartate + O2 = iminosuccinate + H2O2</text>
        <dbReference type="Rhea" id="RHEA:25876"/>
        <dbReference type="ChEBI" id="CHEBI:15379"/>
        <dbReference type="ChEBI" id="CHEBI:16240"/>
        <dbReference type="ChEBI" id="CHEBI:29991"/>
        <dbReference type="ChEBI" id="CHEBI:77875"/>
        <dbReference type="EC" id="1.4.3.16"/>
    </reaction>
    <physiologicalReaction direction="left-to-right" evidence="9">
        <dbReference type="Rhea" id="RHEA:25877"/>
    </physiologicalReaction>
</comment>
<evidence type="ECO:0000256" key="7">
    <source>
        <dbReference type="ARBA" id="ARBA00022827"/>
    </source>
</evidence>
<evidence type="ECO:0000256" key="8">
    <source>
        <dbReference type="ARBA" id="ARBA00023002"/>
    </source>
</evidence>
<evidence type="ECO:0000313" key="13">
    <source>
        <dbReference type="EMBL" id="MFC0080250.1"/>
    </source>
</evidence>
<feature type="domain" description="FAD-dependent oxidoreductase 2 FAD-binding" evidence="12">
    <location>
        <begin position="13"/>
        <end position="393"/>
    </location>
</feature>
<evidence type="ECO:0000313" key="14">
    <source>
        <dbReference type="Proteomes" id="UP001589734"/>
    </source>
</evidence>
<dbReference type="RefSeq" id="WP_379682606.1">
    <property type="nucleotide sequence ID" value="NZ_JBHLYW010000032.1"/>
</dbReference>
<evidence type="ECO:0000259" key="12">
    <source>
        <dbReference type="Pfam" id="PF00890"/>
    </source>
</evidence>
<keyword evidence="6 11" id="KW-0662">Pyridine nucleotide biosynthesis</keyword>
<dbReference type="GO" id="GO:0008734">
    <property type="term" value="F:L-aspartate oxidase activity"/>
    <property type="evidence" value="ECO:0007669"/>
    <property type="project" value="UniProtKB-EC"/>
</dbReference>
<gene>
    <name evidence="13" type="primary">nadB</name>
    <name evidence="13" type="ORF">ACFFLS_24610</name>
</gene>
<evidence type="ECO:0000256" key="3">
    <source>
        <dbReference type="ARBA" id="ARBA00008562"/>
    </source>
</evidence>
<proteinExistence type="inferred from homology"/>
<comment type="caution">
    <text evidence="13">The sequence shown here is derived from an EMBL/GenBank/DDBJ whole genome shotgun (WGS) entry which is preliminary data.</text>
</comment>
<dbReference type="InterPro" id="IPR027477">
    <property type="entry name" value="Succ_DH/fumarate_Rdtase_cat_sf"/>
</dbReference>
<comment type="pathway">
    <text evidence="2 11">Cofactor biosynthesis; NAD(+) biosynthesis; iminoaspartate from L-aspartate (oxidase route): step 1/1.</text>
</comment>
<evidence type="ECO:0000256" key="2">
    <source>
        <dbReference type="ARBA" id="ARBA00004950"/>
    </source>
</evidence>
<reference evidence="13 14" key="1">
    <citation type="submission" date="2024-09" db="EMBL/GenBank/DDBJ databases">
        <authorList>
            <person name="Sun Q."/>
            <person name="Mori K."/>
        </authorList>
    </citation>
    <scope>NUCLEOTIDE SEQUENCE [LARGE SCALE GENOMIC DNA]</scope>
    <source>
        <strain evidence="13 14">CGMCC 1.12926</strain>
    </source>
</reference>
<dbReference type="NCBIfam" id="TIGR00551">
    <property type="entry name" value="nadB"/>
    <property type="match status" value="1"/>
</dbReference>
<comment type="similarity">
    <text evidence="3 11">Belongs to the FAD-dependent oxidoreductase 2 family. NadB subfamily.</text>
</comment>
<comment type="function">
    <text evidence="11">Catalyzes the oxidation of L-aspartate to iminoaspartate.</text>
</comment>
<dbReference type="PRINTS" id="PR00368">
    <property type="entry name" value="FADPNR"/>
</dbReference>
<dbReference type="PIRSF" id="PIRSF000171">
    <property type="entry name" value="SDHA_APRA_LASPO"/>
    <property type="match status" value="1"/>
</dbReference>
<accession>A0ABV6BXW1</accession>
<organism evidence="13 14">
    <name type="scientific">Flavobacterium procerum</name>
    <dbReference type="NCBI Taxonomy" id="1455569"/>
    <lineage>
        <taxon>Bacteria</taxon>
        <taxon>Pseudomonadati</taxon>
        <taxon>Bacteroidota</taxon>
        <taxon>Flavobacteriia</taxon>
        <taxon>Flavobacteriales</taxon>
        <taxon>Flavobacteriaceae</taxon>
        <taxon>Flavobacterium</taxon>
    </lineage>
</organism>
<keyword evidence="14" id="KW-1185">Reference proteome</keyword>
<comment type="subcellular location">
    <subcellularLocation>
        <location evidence="11">Cytoplasm</location>
    </subcellularLocation>
</comment>
<evidence type="ECO:0000256" key="1">
    <source>
        <dbReference type="ARBA" id="ARBA00001974"/>
    </source>
</evidence>
<dbReference type="InterPro" id="IPR003953">
    <property type="entry name" value="FAD-dep_OxRdtase_2_FAD-bd"/>
</dbReference>
<evidence type="ECO:0000256" key="4">
    <source>
        <dbReference type="ARBA" id="ARBA00012173"/>
    </source>
</evidence>
<keyword evidence="8 11" id="KW-0560">Oxidoreductase</keyword>
<dbReference type="Gene3D" id="3.90.700.10">
    <property type="entry name" value="Succinate dehydrogenase/fumarate reductase flavoprotein, catalytic domain"/>
    <property type="match status" value="1"/>
</dbReference>
<dbReference type="PANTHER" id="PTHR42716">
    <property type="entry name" value="L-ASPARTATE OXIDASE"/>
    <property type="match status" value="1"/>
</dbReference>
<comment type="cofactor">
    <cofactor evidence="1 11">
        <name>FAD</name>
        <dbReference type="ChEBI" id="CHEBI:57692"/>
    </cofactor>
</comment>
<evidence type="ECO:0000256" key="5">
    <source>
        <dbReference type="ARBA" id="ARBA00022630"/>
    </source>
</evidence>
<evidence type="ECO:0000256" key="11">
    <source>
        <dbReference type="RuleBase" id="RU362049"/>
    </source>
</evidence>
<dbReference type="EC" id="1.4.3.16" evidence="4 10"/>
<dbReference type="Gene3D" id="3.50.50.60">
    <property type="entry name" value="FAD/NAD(P)-binding domain"/>
    <property type="match status" value="1"/>
</dbReference>
<evidence type="ECO:0000256" key="6">
    <source>
        <dbReference type="ARBA" id="ARBA00022642"/>
    </source>
</evidence>
<dbReference type="SUPFAM" id="SSF56425">
    <property type="entry name" value="Succinate dehydrogenase/fumarate reductase flavoprotein, catalytic domain"/>
    <property type="match status" value="1"/>
</dbReference>
<evidence type="ECO:0000256" key="10">
    <source>
        <dbReference type="NCBIfam" id="TIGR00551"/>
    </source>
</evidence>
<dbReference type="Proteomes" id="UP001589734">
    <property type="component" value="Unassembled WGS sequence"/>
</dbReference>
<dbReference type="PANTHER" id="PTHR42716:SF2">
    <property type="entry name" value="L-ASPARTATE OXIDASE, CHLOROPLASTIC"/>
    <property type="match status" value="1"/>
</dbReference>